<accession>A0A1W1YIU5</accession>
<dbReference type="Proteomes" id="UP000192738">
    <property type="component" value="Unassembled WGS sequence"/>
</dbReference>
<dbReference type="STRING" id="112901.SAMN04488500_101383"/>
<dbReference type="InterPro" id="IPR025868">
    <property type="entry name" value="Zn_ribbon_dom_put"/>
</dbReference>
<evidence type="ECO:0000313" key="3">
    <source>
        <dbReference type="Proteomes" id="UP000192738"/>
    </source>
</evidence>
<name>A0A1W1YIU5_9FIRM</name>
<feature type="domain" description="Putative zinc ribbon" evidence="1">
    <location>
        <begin position="4"/>
        <end position="83"/>
    </location>
</feature>
<organism evidence="2 3">
    <name type="scientific">Sporomusa malonica</name>
    <dbReference type="NCBI Taxonomy" id="112901"/>
    <lineage>
        <taxon>Bacteria</taxon>
        <taxon>Bacillati</taxon>
        <taxon>Bacillota</taxon>
        <taxon>Negativicutes</taxon>
        <taxon>Selenomonadales</taxon>
        <taxon>Sporomusaceae</taxon>
        <taxon>Sporomusa</taxon>
    </lineage>
</organism>
<evidence type="ECO:0000313" key="2">
    <source>
        <dbReference type="EMBL" id="SMC35668.1"/>
    </source>
</evidence>
<proteinExistence type="predicted"/>
<reference evidence="2 3" key="1">
    <citation type="submission" date="2017-04" db="EMBL/GenBank/DDBJ databases">
        <authorList>
            <person name="Afonso C.L."/>
            <person name="Miller P.J."/>
            <person name="Scott M.A."/>
            <person name="Spackman E."/>
            <person name="Goraichik I."/>
            <person name="Dimitrov K.M."/>
            <person name="Suarez D.L."/>
            <person name="Swayne D.E."/>
        </authorList>
    </citation>
    <scope>NUCLEOTIDE SEQUENCE [LARGE SCALE GENOMIC DNA]</scope>
    <source>
        <strain evidence="2 3">DSM 5090</strain>
    </source>
</reference>
<dbReference type="RefSeq" id="WP_084573887.1">
    <property type="nucleotide sequence ID" value="NZ_CP155572.1"/>
</dbReference>
<evidence type="ECO:0000259" key="1">
    <source>
        <dbReference type="Pfam" id="PF12674"/>
    </source>
</evidence>
<dbReference type="Pfam" id="PF12674">
    <property type="entry name" value="Zn_ribbon_2"/>
    <property type="match status" value="1"/>
</dbReference>
<sequence>MDKFCQSCGMPLSGQELLGTESDGTKTEEYCMYCYEGGQFKQPDLNLEGMIEICVPHMKEHGMTEAAARKLLKEHLPKLKRWRK</sequence>
<protein>
    <submittedName>
        <fullName evidence="2">Putative zinc ribbon domain-containing protein</fullName>
    </submittedName>
</protein>
<gene>
    <name evidence="2" type="ORF">SAMN04488500_101383</name>
</gene>
<dbReference type="EMBL" id="FWXI01000001">
    <property type="protein sequence ID" value="SMC35668.1"/>
    <property type="molecule type" value="Genomic_DNA"/>
</dbReference>
<dbReference type="AlphaFoldDB" id="A0A1W1YIU5"/>
<keyword evidence="3" id="KW-1185">Reference proteome</keyword>